<sequence>MQLTPEETQLIGAWLYTNAKLQADANAQRIEWLLDHQLRYVARDESGWLRLYQDPADGRYWELSFPQGHLQGGGPPALTRLEREEAIRRYGLVC</sequence>
<protein>
    <recommendedName>
        <fullName evidence="3">Immunity protein 27 of polymorphic toxin system</fullName>
    </recommendedName>
</protein>
<gene>
    <name evidence="1" type="ORF">FHG12_20855</name>
</gene>
<dbReference type="RefSeq" id="WP_139517623.1">
    <property type="nucleotide sequence ID" value="NZ_CP040896.1"/>
</dbReference>
<evidence type="ECO:0000313" key="2">
    <source>
        <dbReference type="Proteomes" id="UP000305398"/>
    </source>
</evidence>
<dbReference type="AlphaFoldDB" id="A0A5B8A7D1"/>
<dbReference type="Proteomes" id="UP000305398">
    <property type="component" value="Chromosome"/>
</dbReference>
<keyword evidence="2" id="KW-1185">Reference proteome</keyword>
<organism evidence="1 2">
    <name type="scientific">Hymenobacter jejuensis</name>
    <dbReference type="NCBI Taxonomy" id="2502781"/>
    <lineage>
        <taxon>Bacteria</taxon>
        <taxon>Pseudomonadati</taxon>
        <taxon>Bacteroidota</taxon>
        <taxon>Cytophagia</taxon>
        <taxon>Cytophagales</taxon>
        <taxon>Hymenobacteraceae</taxon>
        <taxon>Hymenobacter</taxon>
    </lineage>
</organism>
<dbReference type="Pfam" id="PF15590">
    <property type="entry name" value="Imm27"/>
    <property type="match status" value="1"/>
</dbReference>
<dbReference type="KEGG" id="hyj:FHG12_20855"/>
<reference evidence="1 2" key="1">
    <citation type="submission" date="2019-06" db="EMBL/GenBank/DDBJ databases">
        <authorList>
            <person name="Srinivasan S."/>
        </authorList>
    </citation>
    <scope>NUCLEOTIDE SEQUENCE [LARGE SCALE GENOMIC DNA]</scope>
    <source>
        <strain evidence="1 2">17J68-5</strain>
    </source>
</reference>
<dbReference type="EMBL" id="CP040896">
    <property type="protein sequence ID" value="QDA62392.1"/>
    <property type="molecule type" value="Genomic_DNA"/>
</dbReference>
<evidence type="ECO:0000313" key="1">
    <source>
        <dbReference type="EMBL" id="QDA62392.1"/>
    </source>
</evidence>
<evidence type="ECO:0008006" key="3">
    <source>
        <dbReference type="Google" id="ProtNLM"/>
    </source>
</evidence>
<proteinExistence type="predicted"/>
<accession>A0A5B8A7D1</accession>
<dbReference type="InterPro" id="IPR028960">
    <property type="entry name" value="Imm27"/>
</dbReference>
<name>A0A5B8A7D1_9BACT</name>
<dbReference type="OrthoDB" id="1438237at2"/>